<name>T1JXQ2_TETUR</name>
<keyword evidence="2" id="KW-1185">Reference proteome</keyword>
<protein>
    <submittedName>
        <fullName evidence="1">Uncharacterized protein</fullName>
    </submittedName>
</protein>
<evidence type="ECO:0000313" key="1">
    <source>
        <dbReference type="EnsemblMetazoa" id="tetur02g12830.1"/>
    </source>
</evidence>
<dbReference type="AlphaFoldDB" id="T1JXQ2"/>
<organism evidence="1 2">
    <name type="scientific">Tetranychus urticae</name>
    <name type="common">Two-spotted spider mite</name>
    <dbReference type="NCBI Taxonomy" id="32264"/>
    <lineage>
        <taxon>Eukaryota</taxon>
        <taxon>Metazoa</taxon>
        <taxon>Ecdysozoa</taxon>
        <taxon>Arthropoda</taxon>
        <taxon>Chelicerata</taxon>
        <taxon>Arachnida</taxon>
        <taxon>Acari</taxon>
        <taxon>Acariformes</taxon>
        <taxon>Trombidiformes</taxon>
        <taxon>Prostigmata</taxon>
        <taxon>Eleutherengona</taxon>
        <taxon>Raphignathae</taxon>
        <taxon>Tetranychoidea</taxon>
        <taxon>Tetranychidae</taxon>
        <taxon>Tetranychus</taxon>
    </lineage>
</organism>
<dbReference type="Proteomes" id="UP000015104">
    <property type="component" value="Unassembled WGS sequence"/>
</dbReference>
<reference evidence="1" key="2">
    <citation type="submission" date="2015-06" db="UniProtKB">
        <authorList>
            <consortium name="EnsemblMetazoa"/>
        </authorList>
    </citation>
    <scope>IDENTIFICATION</scope>
</reference>
<reference evidence="2" key="1">
    <citation type="submission" date="2011-08" db="EMBL/GenBank/DDBJ databases">
        <authorList>
            <person name="Rombauts S."/>
        </authorList>
    </citation>
    <scope>NUCLEOTIDE SEQUENCE</scope>
    <source>
        <strain evidence="2">London</strain>
    </source>
</reference>
<accession>T1JXQ2</accession>
<dbReference type="EMBL" id="CAEY01000835">
    <property type="status" value="NOT_ANNOTATED_CDS"/>
    <property type="molecule type" value="Genomic_DNA"/>
</dbReference>
<proteinExistence type="predicted"/>
<dbReference type="EnsemblMetazoa" id="tetur02g12830.1">
    <property type="protein sequence ID" value="tetur02g12830.1"/>
    <property type="gene ID" value="tetur02g12830"/>
</dbReference>
<evidence type="ECO:0000313" key="2">
    <source>
        <dbReference type="Proteomes" id="UP000015104"/>
    </source>
</evidence>
<sequence length="146" mass="16140">MGLITIYADPDNNIVYKIILNHDDVATGVINYLNECGKNIPTVSGRLMCSLSPRKYQEETTSAFGGKDITIKYTQGCNVTALSLVNHLRREFGYNLFAVTSLEISSTHYLLYVLDYAPNAFGAPANAQKYYSEVPFGASIVKKLCL</sequence>
<dbReference type="HOGENOM" id="CLU_1779795_0_0_1"/>